<sequence length="331" mass="37367">MRCEHGFYLIEIPIPVPLKTVNCYVTKSERGWHLIDTGFHTEEAKAAWRHALAEMHISPRDVVEIVVTHFHPDHMGLAGWLQEYTGAPVKISAEGQALVQHLWIDKQEAELFGGFAYEHGMQPRDRETVQDYLNGFSKYIRPIPEFTVFEEGERFVWANEYTAISTPGHADGHMIFHSSHTGVVVAGDLLLPKITPNVGYFPGFQANPLKAFINSLRKIQSYRLDTVLSGHRYIYSNGNQRADELIRHHDKRLLEIIALLEAASTATQVSEKLFAHFSKALDPLQLLFALQETVAHLIYLRDAGVVHCSKNSSGVTMFSLEQTVHLDADSL</sequence>
<dbReference type="EMBL" id="NHRJ02000003">
    <property type="protein sequence ID" value="PZE21394.1"/>
    <property type="molecule type" value="Genomic_DNA"/>
</dbReference>
<evidence type="ECO:0000259" key="4">
    <source>
        <dbReference type="SMART" id="SM00849"/>
    </source>
</evidence>
<comment type="catalytic activity">
    <reaction evidence="3">
        <text>3',5'-cyclic UMP + H2O = UMP + H(+)</text>
        <dbReference type="Rhea" id="RHEA:70575"/>
        <dbReference type="ChEBI" id="CHEBI:15377"/>
        <dbReference type="ChEBI" id="CHEBI:15378"/>
        <dbReference type="ChEBI" id="CHEBI:57865"/>
        <dbReference type="ChEBI" id="CHEBI:184387"/>
    </reaction>
    <physiologicalReaction direction="left-to-right" evidence="3">
        <dbReference type="Rhea" id="RHEA:70576"/>
    </physiologicalReaction>
</comment>
<dbReference type="Proteomes" id="UP000214746">
    <property type="component" value="Unassembled WGS sequence"/>
</dbReference>
<protein>
    <submittedName>
        <fullName evidence="5">MBL fold metallo-hydrolase</fullName>
    </submittedName>
</protein>
<dbReference type="PANTHER" id="PTHR23131:SF4">
    <property type="entry name" value="METALLO-BETA-LACTAMASE SUPERFAMILY POTEIN"/>
    <property type="match status" value="1"/>
</dbReference>
<dbReference type="InterPro" id="IPR050662">
    <property type="entry name" value="Sec-metab_biosynth-thioest"/>
</dbReference>
<reference evidence="5" key="1">
    <citation type="submission" date="2018-06" db="EMBL/GenBank/DDBJ databases">
        <title>Paenibacillus xerothermodurans sp. nov. an extremely dry heat resistant spore forming bacterium isolated from the soil of Cape Canaveral, Florida.</title>
        <authorList>
            <person name="Seuylemezian A."/>
            <person name="Kaur N."/>
            <person name="Patil P."/>
            <person name="Patil P."/>
            <person name="Mayilraj S."/>
            <person name="Vaishampayan P."/>
        </authorList>
    </citation>
    <scope>NUCLEOTIDE SEQUENCE [LARGE SCALE GENOMIC DNA]</scope>
    <source>
        <strain evidence="5">ATCC 27380</strain>
    </source>
</reference>
<name>A0A2W1NBS9_PAEXE</name>
<dbReference type="RefSeq" id="WP_089199590.1">
    <property type="nucleotide sequence ID" value="NZ_NHRJ02000003.1"/>
</dbReference>
<dbReference type="Pfam" id="PF21221">
    <property type="entry name" value="B_lactamase-like_C"/>
    <property type="match status" value="1"/>
</dbReference>
<evidence type="ECO:0000256" key="1">
    <source>
        <dbReference type="ARBA" id="ARBA00034221"/>
    </source>
</evidence>
<evidence type="ECO:0000313" key="6">
    <source>
        <dbReference type="Proteomes" id="UP000214746"/>
    </source>
</evidence>
<dbReference type="InterPro" id="IPR001279">
    <property type="entry name" value="Metallo-B-lactamas"/>
</dbReference>
<dbReference type="InterPro" id="IPR036866">
    <property type="entry name" value="RibonucZ/Hydroxyglut_hydro"/>
</dbReference>
<dbReference type="SUPFAM" id="SSF56281">
    <property type="entry name" value="Metallo-hydrolase/oxidoreductase"/>
    <property type="match status" value="1"/>
</dbReference>
<feature type="domain" description="Metallo-beta-lactamase" evidence="4">
    <location>
        <begin position="20"/>
        <end position="231"/>
    </location>
</feature>
<dbReference type="OrthoDB" id="9761531at2"/>
<dbReference type="Pfam" id="PF00753">
    <property type="entry name" value="Lactamase_B"/>
    <property type="match status" value="1"/>
</dbReference>
<dbReference type="CDD" id="cd07725">
    <property type="entry name" value="TTHA1429-like_MBL-fold"/>
    <property type="match status" value="1"/>
</dbReference>
<dbReference type="PANTHER" id="PTHR23131">
    <property type="entry name" value="ENDORIBONUCLEASE LACTB2"/>
    <property type="match status" value="1"/>
</dbReference>
<dbReference type="Gene3D" id="3.60.15.10">
    <property type="entry name" value="Ribonuclease Z/Hydroxyacylglutathione hydrolase-like"/>
    <property type="match status" value="1"/>
</dbReference>
<keyword evidence="6" id="KW-1185">Reference proteome</keyword>
<dbReference type="GO" id="GO:0016787">
    <property type="term" value="F:hydrolase activity"/>
    <property type="evidence" value="ECO:0007669"/>
    <property type="project" value="UniProtKB-KW"/>
</dbReference>
<comment type="catalytic activity">
    <reaction evidence="1">
        <text>3',5'-cyclic CMP + H2O = CMP + H(+)</text>
        <dbReference type="Rhea" id="RHEA:72675"/>
        <dbReference type="ChEBI" id="CHEBI:15377"/>
        <dbReference type="ChEBI" id="CHEBI:15378"/>
        <dbReference type="ChEBI" id="CHEBI:58003"/>
        <dbReference type="ChEBI" id="CHEBI:60377"/>
    </reaction>
    <physiologicalReaction direction="left-to-right" evidence="1">
        <dbReference type="Rhea" id="RHEA:72676"/>
    </physiologicalReaction>
</comment>
<dbReference type="SMART" id="SM00849">
    <property type="entry name" value="Lactamase_B"/>
    <property type="match status" value="1"/>
</dbReference>
<comment type="caution">
    <text evidence="5">The sequence shown here is derived from an EMBL/GenBank/DDBJ whole genome shotgun (WGS) entry which is preliminary data.</text>
</comment>
<organism evidence="5 6">
    <name type="scientific">Paenibacillus xerothermodurans</name>
    <dbReference type="NCBI Taxonomy" id="1977292"/>
    <lineage>
        <taxon>Bacteria</taxon>
        <taxon>Bacillati</taxon>
        <taxon>Bacillota</taxon>
        <taxon>Bacilli</taxon>
        <taxon>Bacillales</taxon>
        <taxon>Paenibacillaceae</taxon>
        <taxon>Paenibacillus</taxon>
    </lineage>
</organism>
<comment type="function">
    <text evidence="2">Counteracts the endogenous Pycsar antiviral defense system. Phosphodiesterase that enables metal-dependent hydrolysis of host cyclic nucleotide Pycsar defense signals such as cCMP and cUMP.</text>
</comment>
<evidence type="ECO:0000313" key="5">
    <source>
        <dbReference type="EMBL" id="PZE21394.1"/>
    </source>
</evidence>
<dbReference type="InterPro" id="IPR036388">
    <property type="entry name" value="WH-like_DNA-bd_sf"/>
</dbReference>
<proteinExistence type="predicted"/>
<evidence type="ECO:0000256" key="2">
    <source>
        <dbReference type="ARBA" id="ARBA00034301"/>
    </source>
</evidence>
<gene>
    <name evidence="5" type="ORF">CBW46_008535</name>
</gene>
<dbReference type="AlphaFoldDB" id="A0A2W1NBS9"/>
<dbReference type="Gene3D" id="1.10.10.10">
    <property type="entry name" value="Winged helix-like DNA-binding domain superfamily/Winged helix DNA-binding domain"/>
    <property type="match status" value="1"/>
</dbReference>
<dbReference type="InterPro" id="IPR048933">
    <property type="entry name" value="B_lactamase-like_C"/>
</dbReference>
<evidence type="ECO:0000256" key="3">
    <source>
        <dbReference type="ARBA" id="ARBA00048505"/>
    </source>
</evidence>
<accession>A0A2W1NBS9</accession>